<gene>
    <name evidence="1" type="ORF">HAX54_023218</name>
</gene>
<feature type="non-terminal residue" evidence="1">
    <location>
        <position position="1"/>
    </location>
</feature>
<reference evidence="1 2" key="1">
    <citation type="journal article" date="2021" name="BMC Genomics">
        <title>Datura genome reveals duplications of psychoactive alkaloid biosynthetic genes and high mutation rate following tissue culture.</title>
        <authorList>
            <person name="Rajewski A."/>
            <person name="Carter-House D."/>
            <person name="Stajich J."/>
            <person name="Litt A."/>
        </authorList>
    </citation>
    <scope>NUCLEOTIDE SEQUENCE [LARGE SCALE GENOMIC DNA]</scope>
    <source>
        <strain evidence="1">AR-01</strain>
    </source>
</reference>
<evidence type="ECO:0000313" key="1">
    <source>
        <dbReference type="EMBL" id="MCD9638983.1"/>
    </source>
</evidence>
<sequence>VRQNADETSVRANIGFRPMSRTHVTSAFHGMRQEIFRSISSSKLSTPVLFLSPVVLRRSADSLLWFADVSL</sequence>
<feature type="non-terminal residue" evidence="1">
    <location>
        <position position="71"/>
    </location>
</feature>
<dbReference type="EMBL" id="JACEIK010002812">
    <property type="protein sequence ID" value="MCD9638983.1"/>
    <property type="molecule type" value="Genomic_DNA"/>
</dbReference>
<proteinExistence type="predicted"/>
<organism evidence="1 2">
    <name type="scientific">Datura stramonium</name>
    <name type="common">Jimsonweed</name>
    <name type="synonym">Common thornapple</name>
    <dbReference type="NCBI Taxonomy" id="4076"/>
    <lineage>
        <taxon>Eukaryota</taxon>
        <taxon>Viridiplantae</taxon>
        <taxon>Streptophyta</taxon>
        <taxon>Embryophyta</taxon>
        <taxon>Tracheophyta</taxon>
        <taxon>Spermatophyta</taxon>
        <taxon>Magnoliopsida</taxon>
        <taxon>eudicotyledons</taxon>
        <taxon>Gunneridae</taxon>
        <taxon>Pentapetalae</taxon>
        <taxon>asterids</taxon>
        <taxon>lamiids</taxon>
        <taxon>Solanales</taxon>
        <taxon>Solanaceae</taxon>
        <taxon>Solanoideae</taxon>
        <taxon>Datureae</taxon>
        <taxon>Datura</taxon>
    </lineage>
</organism>
<dbReference type="Proteomes" id="UP000823775">
    <property type="component" value="Unassembled WGS sequence"/>
</dbReference>
<evidence type="ECO:0000313" key="2">
    <source>
        <dbReference type="Proteomes" id="UP000823775"/>
    </source>
</evidence>
<protein>
    <submittedName>
        <fullName evidence="1">Uncharacterized protein</fullName>
    </submittedName>
</protein>
<keyword evidence="2" id="KW-1185">Reference proteome</keyword>
<name>A0ABS8UVU1_DATST</name>
<accession>A0ABS8UVU1</accession>
<comment type="caution">
    <text evidence="1">The sequence shown here is derived from an EMBL/GenBank/DDBJ whole genome shotgun (WGS) entry which is preliminary data.</text>
</comment>